<keyword evidence="2" id="KW-0812">Transmembrane</keyword>
<protein>
    <recommendedName>
        <fullName evidence="3">Carbohydrate esterase 2 N-terminal domain-containing protein</fullName>
    </recommendedName>
</protein>
<feature type="domain" description="Carbohydrate esterase 2 N-terminal" evidence="3">
    <location>
        <begin position="211"/>
        <end position="297"/>
    </location>
</feature>
<feature type="region of interest" description="Disordered" evidence="1">
    <location>
        <begin position="53"/>
        <end position="79"/>
    </location>
</feature>
<reference evidence="4 5" key="1">
    <citation type="submission" date="2020-12" db="EMBL/GenBank/DDBJ databases">
        <title>Metabolic potential, ecology and presence of endohyphal bacteria is reflected in genomic diversity of Mucoromycotina.</title>
        <authorList>
            <person name="Muszewska A."/>
            <person name="Okrasinska A."/>
            <person name="Steczkiewicz K."/>
            <person name="Drgas O."/>
            <person name="Orlowska M."/>
            <person name="Perlinska-Lenart U."/>
            <person name="Aleksandrzak-Piekarczyk T."/>
            <person name="Szatraj K."/>
            <person name="Zielenkiewicz U."/>
            <person name="Pilsyk S."/>
            <person name="Malc E."/>
            <person name="Mieczkowski P."/>
            <person name="Kruszewska J.S."/>
            <person name="Biernat P."/>
            <person name="Pawlowska J."/>
        </authorList>
    </citation>
    <scope>NUCLEOTIDE SEQUENCE [LARGE SCALE GENOMIC DNA]</scope>
    <source>
        <strain evidence="4 5">CBS 142.35</strain>
    </source>
</reference>
<proteinExistence type="predicted"/>
<evidence type="ECO:0000256" key="2">
    <source>
        <dbReference type="SAM" id="Phobius"/>
    </source>
</evidence>
<evidence type="ECO:0000313" key="4">
    <source>
        <dbReference type="EMBL" id="KAG2220832.1"/>
    </source>
</evidence>
<evidence type="ECO:0000256" key="1">
    <source>
        <dbReference type="SAM" id="MobiDB-lite"/>
    </source>
</evidence>
<dbReference type="Proteomes" id="UP000646827">
    <property type="component" value="Unassembled WGS sequence"/>
</dbReference>
<comment type="caution">
    <text evidence="4">The sequence shown here is derived from an EMBL/GenBank/DDBJ whole genome shotgun (WGS) entry which is preliminary data.</text>
</comment>
<evidence type="ECO:0000313" key="5">
    <source>
        <dbReference type="Proteomes" id="UP000646827"/>
    </source>
</evidence>
<sequence length="761" mass="84296">MAFQINNNINENLVLNNACKRGRMDEDEDDYGTNSITTTTTSMEEGIKRLQNEQQHQKMQNDLTAQDQPNLPSITYASADYRPPPRLDALWLQAPPSAVPATTNNTMDEDLTDEDDVQSILTPSTSLQHPSKSQHYINNNPFSGYGLSNTHSIVLEKQQQQSKGLFVGTMLLIYTLVLVSLLLLAEPPVPLQAKVEAAEKLIPFDDGNIKYFGRWKLTEHDMRSNWPGAYFKTNVNGNRIKLRLNQPTHIYVQLDQGPVRQLVAKYTGQWPIQIDVAPPDLSEGRHQLLVAAATNASICLESLVLDLAGDTTPPANVSPQLVEFIGHDLALGVGTTQSLFTGFPWIVSNMIGTEHVQIAYSHARLMNDTGVLGMESRYFDWSPYDFLNDDEWDFSSYEPAVIVILLGQNDYKENEYTDTLLTFLKRIRSHLRYTSILILSEPLGDLVRQSQDAVYQLNDQGDQDVFFVDTTGWVQYGSTAFVDSMHLNDVGQDRLARKLAPLLTARLSIPRQPLPGPSPNPSLPHDWQTMDVGEEDAIGLPGSVSFDSPHTFTLWGSGIDIGNSKDAFRFVYQGLSADGVIEATIVSHSAFASCAKAGIMMREHLALGSPHVMIGISPANGIFVHTRTTNLNETRLVKKLRASPPYRFRLVRKGSNFLAQASHDDGTEKGGGDNPDNKNGDQQQEPPSPPSSAEWQTVANMTDLFFARDIYIGLAVTSCDPTVVSVAKFADISLSGGVGNGFYSTIVQEQTQQHPRLIYQE</sequence>
<keyword evidence="5" id="KW-1185">Reference proteome</keyword>
<dbReference type="PANTHER" id="PTHR37834:SF2">
    <property type="entry name" value="ESTERASE, SGNH HYDROLASE-TYPE"/>
    <property type="match status" value="1"/>
</dbReference>
<feature type="compositionally biased region" description="Basic and acidic residues" evidence="1">
    <location>
        <begin position="662"/>
        <end position="679"/>
    </location>
</feature>
<accession>A0A8H7S0V6</accession>
<dbReference type="InterPro" id="IPR036514">
    <property type="entry name" value="SGNH_hydro_sf"/>
</dbReference>
<feature type="transmembrane region" description="Helical" evidence="2">
    <location>
        <begin position="165"/>
        <end position="185"/>
    </location>
</feature>
<dbReference type="SUPFAM" id="SSF52266">
    <property type="entry name" value="SGNH hydrolase"/>
    <property type="match status" value="1"/>
</dbReference>
<keyword evidence="2" id="KW-1133">Transmembrane helix</keyword>
<evidence type="ECO:0000259" key="3">
    <source>
        <dbReference type="Pfam" id="PF17996"/>
    </source>
</evidence>
<dbReference type="EMBL" id="JAEPRB010000128">
    <property type="protein sequence ID" value="KAG2220832.1"/>
    <property type="molecule type" value="Genomic_DNA"/>
</dbReference>
<dbReference type="InterPro" id="IPR052762">
    <property type="entry name" value="PCW_deacetylase/CE"/>
</dbReference>
<dbReference type="Gene3D" id="2.60.120.260">
    <property type="entry name" value="Galactose-binding domain-like"/>
    <property type="match status" value="1"/>
</dbReference>
<dbReference type="Pfam" id="PF17996">
    <property type="entry name" value="CE2_N"/>
    <property type="match status" value="1"/>
</dbReference>
<dbReference type="Gene3D" id="3.40.50.1110">
    <property type="entry name" value="SGNH hydrolase"/>
    <property type="match status" value="1"/>
</dbReference>
<feature type="compositionally biased region" description="Polar residues" evidence="1">
    <location>
        <begin position="53"/>
        <end position="76"/>
    </location>
</feature>
<organism evidence="4 5">
    <name type="scientific">Circinella minor</name>
    <dbReference type="NCBI Taxonomy" id="1195481"/>
    <lineage>
        <taxon>Eukaryota</taxon>
        <taxon>Fungi</taxon>
        <taxon>Fungi incertae sedis</taxon>
        <taxon>Mucoromycota</taxon>
        <taxon>Mucoromycotina</taxon>
        <taxon>Mucoromycetes</taxon>
        <taxon>Mucorales</taxon>
        <taxon>Lichtheimiaceae</taxon>
        <taxon>Circinella</taxon>
    </lineage>
</organism>
<dbReference type="PANTHER" id="PTHR37834">
    <property type="entry name" value="GDSL-LIKE LIPASE/ACYLHYDROLASE DOMAIN PROTEIN (AFU_ORTHOLOGUE AFUA_2G00620)"/>
    <property type="match status" value="1"/>
</dbReference>
<name>A0A8H7S0V6_9FUNG</name>
<dbReference type="InterPro" id="IPR040794">
    <property type="entry name" value="CE2_N"/>
</dbReference>
<dbReference type="AlphaFoldDB" id="A0A8H7S0V6"/>
<feature type="region of interest" description="Disordered" evidence="1">
    <location>
        <begin position="661"/>
        <end position="693"/>
    </location>
</feature>
<gene>
    <name evidence="4" type="ORF">INT45_004493</name>
</gene>
<dbReference type="OrthoDB" id="426133at2759"/>
<keyword evidence="2" id="KW-0472">Membrane</keyword>